<evidence type="ECO:0000313" key="2">
    <source>
        <dbReference type="EMBL" id="MBB6097429.1"/>
    </source>
</evidence>
<dbReference type="InterPro" id="IPR052531">
    <property type="entry name" value="CarD-like_regulator"/>
</dbReference>
<dbReference type="AlphaFoldDB" id="A0A841HYY1"/>
<dbReference type="SUPFAM" id="SSF141259">
    <property type="entry name" value="CarD-like"/>
    <property type="match status" value="1"/>
</dbReference>
<dbReference type="Pfam" id="PF02559">
    <property type="entry name" value="CarD_TRCF_RID"/>
    <property type="match status" value="1"/>
</dbReference>
<dbReference type="RefSeq" id="WP_183984875.1">
    <property type="nucleotide sequence ID" value="NZ_JACHHG010000003.1"/>
</dbReference>
<comment type="caution">
    <text evidence="2">The sequence shown here is derived from an EMBL/GenBank/DDBJ whole genome shotgun (WGS) entry which is preliminary data.</text>
</comment>
<feature type="domain" description="CarD-like/TRCF RNAP-interacting" evidence="1">
    <location>
        <begin position="8"/>
        <end position="118"/>
    </location>
</feature>
<name>A0A841HYY1_9DEIO</name>
<accession>A0A841HYY1</accession>
<dbReference type="InterPro" id="IPR036101">
    <property type="entry name" value="CarD-like/TRCF_RID_sf"/>
</dbReference>
<keyword evidence="3" id="KW-1185">Reference proteome</keyword>
<evidence type="ECO:0000313" key="3">
    <source>
        <dbReference type="Proteomes" id="UP000569951"/>
    </source>
</evidence>
<dbReference type="PANTHER" id="PTHR38447">
    <property type="entry name" value="TRANSCRIPTION FACTOR YDEB-RELATED"/>
    <property type="match status" value="1"/>
</dbReference>
<dbReference type="InterPro" id="IPR003711">
    <property type="entry name" value="CarD-like/TRCF_RID"/>
</dbReference>
<dbReference type="Gene3D" id="2.40.10.170">
    <property type="match status" value="1"/>
</dbReference>
<protein>
    <submittedName>
        <fullName evidence="2">CarD family transcriptional regulator</fullName>
    </submittedName>
</protein>
<dbReference type="Gene3D" id="1.20.58.1290">
    <property type="entry name" value="CarD-like, C-terminal domain"/>
    <property type="match status" value="1"/>
</dbReference>
<dbReference type="InterPro" id="IPR042215">
    <property type="entry name" value="CarD-like_C"/>
</dbReference>
<dbReference type="InterPro" id="IPR048792">
    <property type="entry name" value="CarD_C"/>
</dbReference>
<reference evidence="2 3" key="1">
    <citation type="submission" date="2020-08" db="EMBL/GenBank/DDBJ databases">
        <title>Genomic Encyclopedia of Type Strains, Phase IV (KMG-IV): sequencing the most valuable type-strain genomes for metagenomic binning, comparative biology and taxonomic classification.</title>
        <authorList>
            <person name="Goeker M."/>
        </authorList>
    </citation>
    <scope>NUCLEOTIDE SEQUENCE [LARGE SCALE GENOMIC DNA]</scope>
    <source>
        <strain evidence="2 3">DSM 21458</strain>
    </source>
</reference>
<gene>
    <name evidence="2" type="ORF">HNR42_000846</name>
</gene>
<dbReference type="Proteomes" id="UP000569951">
    <property type="component" value="Unassembled WGS sequence"/>
</dbReference>
<evidence type="ECO:0000259" key="1">
    <source>
        <dbReference type="SMART" id="SM01058"/>
    </source>
</evidence>
<dbReference type="GO" id="GO:0009303">
    <property type="term" value="P:rRNA transcription"/>
    <property type="evidence" value="ECO:0007669"/>
    <property type="project" value="TreeGrafter"/>
</dbReference>
<proteinExistence type="predicted"/>
<dbReference type="Pfam" id="PF21095">
    <property type="entry name" value="CarD_C"/>
    <property type="match status" value="1"/>
</dbReference>
<sequence>MSEATALKLNVGDSVVYPNHGAGKILGVSEREVMGRTQDYFEIELLQSGMQVSVPVNHADTLGLRRITPQDEIPRLLSAFTEPDLDLPAAWTPRHRREQALLQEGDVFKIARLVGTLYRRALGRSLAVTERAIFDEAKRMIATEVAVALGLDLKEAEGRIETLLEGSAAA</sequence>
<organism evidence="2 3">
    <name type="scientific">Deinobacterium chartae</name>
    <dbReference type="NCBI Taxonomy" id="521158"/>
    <lineage>
        <taxon>Bacteria</taxon>
        <taxon>Thermotogati</taxon>
        <taxon>Deinococcota</taxon>
        <taxon>Deinococci</taxon>
        <taxon>Deinococcales</taxon>
        <taxon>Deinococcaceae</taxon>
        <taxon>Deinobacterium</taxon>
    </lineage>
</organism>
<dbReference type="PANTHER" id="PTHR38447:SF1">
    <property type="entry name" value="RNA POLYMERASE-BINDING TRANSCRIPTION FACTOR CARD"/>
    <property type="match status" value="1"/>
</dbReference>
<dbReference type="SMART" id="SM01058">
    <property type="entry name" value="CarD_TRCF"/>
    <property type="match status" value="1"/>
</dbReference>
<dbReference type="EMBL" id="JACHHG010000003">
    <property type="protein sequence ID" value="MBB6097429.1"/>
    <property type="molecule type" value="Genomic_DNA"/>
</dbReference>